<proteinExistence type="predicted"/>
<dbReference type="Gene3D" id="2.60.40.1080">
    <property type="match status" value="1"/>
</dbReference>
<sequence length="568" mass="59593">MIKNTTISNNRSISSSYGSAIILYSGSATATMINCTVFGNKSSTVGNEGAIVAWSSGNIFTILNSTISGNDAGLLSTYGGKFIVQNTIIAGNSAKDYRVVSSGSVTDNGNNIVESQTAVRFNNPTSILFSHDYLGNLEGDNGLGWNRNDLSISGSLNLASNLADNSSLNGTQTLLLSSGSFVIDAGTDLDASTTDQRGFSRNGITDIGAYEFDGLTTPPNVPAPIITGPNSETGLTSAVSMNENQIAVHTFSSDQVVTWSIGSSNDEGLFSIDNSGNLVFTNAPDYESPSSSLGTNNYVVEVIATNTSSTSTTQTLTIIVLDVANSVFETFPAINKQYFLGTYTIVPPNTNNTSPIVYTSDNHAVATVSGSVLTFTGVGTANITATQAADASYEGNSISTLLTVLGKDLISRYGGVSSTDVNYVDANGKAGSSLGIDKYGAIQDIYEYLVTEGLILHLDAGNPASYSGAGNVWNDISGYGNHGTLVNGVNYTSANSGALVFDGVNDYFVTNNNLDISNTDKITMQIIFKTASINTEMVLEHSIDWNSNNSFGVISNNLSPKIQFTDHN</sequence>
<dbReference type="SUPFAM" id="SSF51126">
    <property type="entry name" value="Pectin lyase-like"/>
    <property type="match status" value="1"/>
</dbReference>
<feature type="signal peptide" evidence="1">
    <location>
        <begin position="1"/>
        <end position="30"/>
    </location>
</feature>
<keyword evidence="4" id="KW-1185">Reference proteome</keyword>
<dbReference type="InterPro" id="IPR015919">
    <property type="entry name" value="Cadherin-like_sf"/>
</dbReference>
<dbReference type="InterPro" id="IPR013320">
    <property type="entry name" value="ConA-like_dom_sf"/>
</dbReference>
<protein>
    <recommendedName>
        <fullName evidence="2">Cadherin domain-containing protein</fullName>
    </recommendedName>
</protein>
<dbReference type="InterPro" id="IPR008964">
    <property type="entry name" value="Invasin/intimin_cell_adhesion"/>
</dbReference>
<evidence type="ECO:0000313" key="4">
    <source>
        <dbReference type="Proteomes" id="UP000635885"/>
    </source>
</evidence>
<dbReference type="InterPro" id="IPR059226">
    <property type="entry name" value="Choice_anch_Q_dom"/>
</dbReference>
<dbReference type="PROSITE" id="PS50268">
    <property type="entry name" value="CADHERIN_2"/>
    <property type="match status" value="1"/>
</dbReference>
<organism evidence="3 4">
    <name type="scientific">Belliella aquatica</name>
    <dbReference type="NCBI Taxonomy" id="1323734"/>
    <lineage>
        <taxon>Bacteria</taxon>
        <taxon>Pseudomonadati</taxon>
        <taxon>Bacteroidota</taxon>
        <taxon>Cytophagia</taxon>
        <taxon>Cytophagales</taxon>
        <taxon>Cyclobacteriaceae</taxon>
        <taxon>Belliella</taxon>
    </lineage>
</organism>
<dbReference type="SUPFAM" id="SSF49373">
    <property type="entry name" value="Invasin/intimin cell-adhesion fragments"/>
    <property type="match status" value="1"/>
</dbReference>
<reference evidence="4" key="1">
    <citation type="journal article" date="2019" name="Int. J. Syst. Evol. Microbiol.">
        <title>The Global Catalogue of Microorganisms (GCM) 10K type strain sequencing project: providing services to taxonomists for standard genome sequencing and annotation.</title>
        <authorList>
            <consortium name="The Broad Institute Genomics Platform"/>
            <consortium name="The Broad Institute Genome Sequencing Center for Infectious Disease"/>
            <person name="Wu L."/>
            <person name="Ma J."/>
        </authorList>
    </citation>
    <scope>NUCLEOTIDE SEQUENCE [LARGE SCALE GENOMIC DNA]</scope>
    <source>
        <strain evidence="4">CGMCC 1.12479</strain>
    </source>
</reference>
<dbReference type="RefSeq" id="WP_188444320.1">
    <property type="nucleotide sequence ID" value="NZ_BMFD01000019.1"/>
</dbReference>
<keyword evidence="1" id="KW-0732">Signal</keyword>
<evidence type="ECO:0000259" key="2">
    <source>
        <dbReference type="PROSITE" id="PS50268"/>
    </source>
</evidence>
<feature type="domain" description="Cadherin" evidence="2">
    <location>
        <begin position="237"/>
        <end position="334"/>
    </location>
</feature>
<dbReference type="InterPro" id="IPR011050">
    <property type="entry name" value="Pectin_lyase_fold/virulence"/>
</dbReference>
<comment type="caution">
    <text evidence="3">The sequence shown here is derived from an EMBL/GenBank/DDBJ whole genome shotgun (WGS) entry which is preliminary data.</text>
</comment>
<name>A0ABQ1N3D5_9BACT</name>
<dbReference type="Gene3D" id="2.60.120.200">
    <property type="match status" value="1"/>
</dbReference>
<accession>A0ABQ1N3D5</accession>
<feature type="chain" id="PRO_5046258136" description="Cadherin domain-containing protein" evidence="1">
    <location>
        <begin position="31"/>
        <end position="568"/>
    </location>
</feature>
<evidence type="ECO:0000313" key="3">
    <source>
        <dbReference type="EMBL" id="GGC52860.1"/>
    </source>
</evidence>
<gene>
    <name evidence="3" type="ORF">GCM10010993_34130</name>
</gene>
<dbReference type="Gene3D" id="2.60.40.60">
    <property type="entry name" value="Cadherins"/>
    <property type="match status" value="1"/>
</dbReference>
<evidence type="ECO:0000256" key="1">
    <source>
        <dbReference type="SAM" id="SignalP"/>
    </source>
</evidence>
<dbReference type="SUPFAM" id="SSF49899">
    <property type="entry name" value="Concanavalin A-like lectins/glucanases"/>
    <property type="match status" value="1"/>
</dbReference>
<dbReference type="Proteomes" id="UP000635885">
    <property type="component" value="Unassembled WGS sequence"/>
</dbReference>
<dbReference type="SUPFAM" id="SSF49313">
    <property type="entry name" value="Cadherin-like"/>
    <property type="match status" value="1"/>
</dbReference>
<dbReference type="EMBL" id="BMFD01000019">
    <property type="protein sequence ID" value="GGC52860.1"/>
    <property type="molecule type" value="Genomic_DNA"/>
</dbReference>
<dbReference type="NCBIfam" id="NF041518">
    <property type="entry name" value="choice_anch_Q"/>
    <property type="match status" value="1"/>
</dbReference>
<dbReference type="InterPro" id="IPR002126">
    <property type="entry name" value="Cadherin-like_dom"/>
</dbReference>